<dbReference type="InterPro" id="IPR020904">
    <property type="entry name" value="Sc_DH/Rdtase_CS"/>
</dbReference>
<feature type="domain" description="Ketoreductase" evidence="5">
    <location>
        <begin position="8"/>
        <end position="181"/>
    </location>
</feature>
<accession>A0A2A2KPI5</accession>
<dbReference type="STRING" id="2018661.A0A2A2KPI5"/>
<dbReference type="AlphaFoldDB" id="A0A2A2KPI5"/>
<keyword evidence="7" id="KW-1185">Reference proteome</keyword>
<dbReference type="PRINTS" id="PR00081">
    <property type="entry name" value="GDHRDH"/>
</dbReference>
<dbReference type="InterPro" id="IPR036291">
    <property type="entry name" value="NAD(P)-bd_dom_sf"/>
</dbReference>
<dbReference type="Gene3D" id="3.40.50.720">
    <property type="entry name" value="NAD(P)-binding Rossmann-like Domain"/>
    <property type="match status" value="1"/>
</dbReference>
<dbReference type="Proteomes" id="UP000218231">
    <property type="component" value="Unassembled WGS sequence"/>
</dbReference>
<dbReference type="OrthoDB" id="294295at2759"/>
<comment type="similarity">
    <text evidence="2 4">Belongs to the short-chain dehydrogenases/reductases (SDR) family.</text>
</comment>
<evidence type="ECO:0000256" key="2">
    <source>
        <dbReference type="ARBA" id="ARBA00006484"/>
    </source>
</evidence>
<protein>
    <recommendedName>
        <fullName evidence="5">Ketoreductase domain-containing protein</fullName>
    </recommendedName>
</protein>
<evidence type="ECO:0000256" key="4">
    <source>
        <dbReference type="RuleBase" id="RU000363"/>
    </source>
</evidence>
<reference evidence="6 7" key="1">
    <citation type="journal article" date="2017" name="Curr. Biol.">
        <title>Genome architecture and evolution of a unichromosomal asexual nematode.</title>
        <authorList>
            <person name="Fradin H."/>
            <person name="Zegar C."/>
            <person name="Gutwein M."/>
            <person name="Lucas J."/>
            <person name="Kovtun M."/>
            <person name="Corcoran D."/>
            <person name="Baugh L.R."/>
            <person name="Kiontke K."/>
            <person name="Gunsalus K."/>
            <person name="Fitch D.H."/>
            <person name="Piano F."/>
        </authorList>
    </citation>
    <scope>NUCLEOTIDE SEQUENCE [LARGE SCALE GENOMIC DNA]</scope>
    <source>
        <strain evidence="6">PF1309</strain>
    </source>
</reference>
<evidence type="ECO:0000313" key="6">
    <source>
        <dbReference type="EMBL" id="PAV75809.1"/>
    </source>
</evidence>
<gene>
    <name evidence="6" type="ORF">WR25_11747</name>
</gene>
<comment type="caution">
    <text evidence="6">The sequence shown here is derived from an EMBL/GenBank/DDBJ whole genome shotgun (WGS) entry which is preliminary data.</text>
</comment>
<organism evidence="6 7">
    <name type="scientific">Diploscapter pachys</name>
    <dbReference type="NCBI Taxonomy" id="2018661"/>
    <lineage>
        <taxon>Eukaryota</taxon>
        <taxon>Metazoa</taxon>
        <taxon>Ecdysozoa</taxon>
        <taxon>Nematoda</taxon>
        <taxon>Chromadorea</taxon>
        <taxon>Rhabditida</taxon>
        <taxon>Rhabditina</taxon>
        <taxon>Rhabditomorpha</taxon>
        <taxon>Rhabditoidea</taxon>
        <taxon>Rhabditidae</taxon>
        <taxon>Diploscapter</taxon>
    </lineage>
</organism>
<sequence length="221" mass="23214">MAGLLTGKTALITGGGSGIGKAICARMAKQGAQIIAVDLQKETVENMISGLENPSLHKAFGCDVSNADQVNELHKQALEFLKKPPSVLVNCAGITQDVTLLKMTRQQWDKVLDVNLTGVFLMTQAFVRSAVDQQASLSVVNISSIIGKIGNFGQTNYAATKAGVIAFSKSAAKVLENICSGIPMGRMGQGDEIADAVVFFASDMSSYVTGTTLEVTGGYCM</sequence>
<dbReference type="GO" id="GO:0006633">
    <property type="term" value="P:fatty acid biosynthetic process"/>
    <property type="evidence" value="ECO:0007669"/>
    <property type="project" value="TreeGrafter"/>
</dbReference>
<name>A0A2A2KPI5_9BILA</name>
<dbReference type="PRINTS" id="PR00080">
    <property type="entry name" value="SDRFAMILY"/>
</dbReference>
<keyword evidence="3" id="KW-0560">Oxidoreductase</keyword>
<dbReference type="GO" id="GO:0048038">
    <property type="term" value="F:quinone binding"/>
    <property type="evidence" value="ECO:0007669"/>
    <property type="project" value="TreeGrafter"/>
</dbReference>
<dbReference type="FunFam" id="3.40.50.720:FF:000084">
    <property type="entry name" value="Short-chain dehydrogenase reductase"/>
    <property type="match status" value="1"/>
</dbReference>
<dbReference type="EMBL" id="LIAE01008038">
    <property type="protein sequence ID" value="PAV75809.1"/>
    <property type="molecule type" value="Genomic_DNA"/>
</dbReference>
<dbReference type="PROSITE" id="PS00061">
    <property type="entry name" value="ADH_SHORT"/>
    <property type="match status" value="1"/>
</dbReference>
<evidence type="ECO:0000259" key="5">
    <source>
        <dbReference type="SMART" id="SM00822"/>
    </source>
</evidence>
<dbReference type="SMART" id="SM00822">
    <property type="entry name" value="PKS_KR"/>
    <property type="match status" value="1"/>
</dbReference>
<dbReference type="InterPro" id="IPR057326">
    <property type="entry name" value="KR_dom"/>
</dbReference>
<evidence type="ECO:0000256" key="1">
    <source>
        <dbReference type="ARBA" id="ARBA00005194"/>
    </source>
</evidence>
<dbReference type="PANTHER" id="PTHR42760:SF83">
    <property type="entry name" value="(3R)-3-HYDROXYACYL-COA DEHYDROGENASE"/>
    <property type="match status" value="1"/>
</dbReference>
<dbReference type="PANTHER" id="PTHR42760">
    <property type="entry name" value="SHORT-CHAIN DEHYDROGENASES/REDUCTASES FAMILY MEMBER"/>
    <property type="match status" value="1"/>
</dbReference>
<dbReference type="SUPFAM" id="SSF51735">
    <property type="entry name" value="NAD(P)-binding Rossmann-fold domains"/>
    <property type="match status" value="1"/>
</dbReference>
<evidence type="ECO:0000256" key="3">
    <source>
        <dbReference type="ARBA" id="ARBA00023002"/>
    </source>
</evidence>
<comment type="pathway">
    <text evidence="1">Lipid metabolism; fatty acid biosynthesis.</text>
</comment>
<dbReference type="InterPro" id="IPR002347">
    <property type="entry name" value="SDR_fam"/>
</dbReference>
<dbReference type="Pfam" id="PF00106">
    <property type="entry name" value="adh_short"/>
    <property type="match status" value="1"/>
</dbReference>
<evidence type="ECO:0000313" key="7">
    <source>
        <dbReference type="Proteomes" id="UP000218231"/>
    </source>
</evidence>
<dbReference type="GO" id="GO:0016616">
    <property type="term" value="F:oxidoreductase activity, acting on the CH-OH group of donors, NAD or NADP as acceptor"/>
    <property type="evidence" value="ECO:0007669"/>
    <property type="project" value="TreeGrafter"/>
</dbReference>
<proteinExistence type="inferred from homology"/>